<accession>A0ABN2BQL1</accession>
<dbReference type="PANTHER" id="PTHR42804">
    <property type="entry name" value="ALDEHYDE DEHYDROGENASE"/>
    <property type="match status" value="1"/>
</dbReference>
<dbReference type="Gene3D" id="3.40.605.10">
    <property type="entry name" value="Aldehyde Dehydrogenase, Chain A, domain 1"/>
    <property type="match status" value="1"/>
</dbReference>
<dbReference type="Pfam" id="PF00171">
    <property type="entry name" value="Aldedh"/>
    <property type="match status" value="1"/>
</dbReference>
<dbReference type="InterPro" id="IPR016163">
    <property type="entry name" value="Ald_DH_C"/>
</dbReference>
<evidence type="ECO:0000313" key="5">
    <source>
        <dbReference type="Proteomes" id="UP001500842"/>
    </source>
</evidence>
<protein>
    <submittedName>
        <fullName evidence="4">Aldehyde dehydrogenase family protein</fullName>
    </submittedName>
</protein>
<dbReference type="InterPro" id="IPR015590">
    <property type="entry name" value="Aldehyde_DH_dom"/>
</dbReference>
<dbReference type="CDD" id="cd07138">
    <property type="entry name" value="ALDH_CddD_SSP0762"/>
    <property type="match status" value="1"/>
</dbReference>
<proteinExistence type="inferred from homology"/>
<gene>
    <name evidence="4" type="ORF">GCM10009788_55110</name>
</gene>
<dbReference type="Gene3D" id="3.40.309.10">
    <property type="entry name" value="Aldehyde Dehydrogenase, Chain A, domain 2"/>
    <property type="match status" value="1"/>
</dbReference>
<dbReference type="InterPro" id="IPR016161">
    <property type="entry name" value="Ald_DH/histidinol_DH"/>
</dbReference>
<dbReference type="Proteomes" id="UP001500842">
    <property type="component" value="Unassembled WGS sequence"/>
</dbReference>
<comment type="caution">
    <text evidence="4">The sequence shown here is derived from an EMBL/GenBank/DDBJ whole genome shotgun (WGS) entry which is preliminary data.</text>
</comment>
<evidence type="ECO:0000259" key="3">
    <source>
        <dbReference type="Pfam" id="PF00171"/>
    </source>
</evidence>
<keyword evidence="5" id="KW-1185">Reference proteome</keyword>
<evidence type="ECO:0000313" key="4">
    <source>
        <dbReference type="EMBL" id="GAA1545718.1"/>
    </source>
</evidence>
<dbReference type="EMBL" id="BAAAOR010000041">
    <property type="protein sequence ID" value="GAA1545718.1"/>
    <property type="molecule type" value="Genomic_DNA"/>
</dbReference>
<organism evidence="4 5">
    <name type="scientific">Nocardioides humi</name>
    <dbReference type="NCBI Taxonomy" id="449461"/>
    <lineage>
        <taxon>Bacteria</taxon>
        <taxon>Bacillati</taxon>
        <taxon>Actinomycetota</taxon>
        <taxon>Actinomycetes</taxon>
        <taxon>Propionibacteriales</taxon>
        <taxon>Nocardioidaceae</taxon>
        <taxon>Nocardioides</taxon>
    </lineage>
</organism>
<name>A0ABN2BQL1_9ACTN</name>
<keyword evidence="2" id="KW-0560">Oxidoreductase</keyword>
<evidence type="ECO:0000256" key="2">
    <source>
        <dbReference type="ARBA" id="ARBA00023002"/>
    </source>
</evidence>
<evidence type="ECO:0000256" key="1">
    <source>
        <dbReference type="ARBA" id="ARBA00009986"/>
    </source>
</evidence>
<feature type="domain" description="Aldehyde dehydrogenase" evidence="3">
    <location>
        <begin position="36"/>
        <end position="482"/>
    </location>
</feature>
<sequence>MTNTHEQQLERGTSVLEVPGHWIGGTVVAGPGDVRELLSPVDGRVVGRSPVGTPETVDRAVRAARAALPAWAATAPGARAEVLRRLADELTRRQEEIAWAITTEIGVPISFSRAAQATFPAIVTAATAGLVDEVEWEAERGNALVVREPVGVVGAITPWNFPLQQTVTKIVPALLAGNAVVLKPAETSPLTGPILAEAATAAGLPAGVLNIVYGDGPVVGEAIAAHPDVDMVSFTGSTAVGRHLAATAARTVKKVALELGGKTAAILLDDADLDRAIAETLQFAWSNAGQACGAWSRLLVPAARHDDVVRRLTAAAAAFAPGHPAEESTLVGPLASEAQWSRVNGYLETAVAEGAVVAYGGPGRIPGLEAGAFVRPTILTHVDPSSTIAQEEVFGPVLSVLTYEDEADALRIANGTAYGLTAAVYGDPARALSFARGLVAGQVYVNGAAFNPLAPFGGFRQSGVGREMGKEGVEEFTELKAILR</sequence>
<dbReference type="SUPFAM" id="SSF53720">
    <property type="entry name" value="ALDH-like"/>
    <property type="match status" value="1"/>
</dbReference>
<comment type="similarity">
    <text evidence="1">Belongs to the aldehyde dehydrogenase family.</text>
</comment>
<reference evidence="4 5" key="1">
    <citation type="journal article" date="2019" name="Int. J. Syst. Evol. Microbiol.">
        <title>The Global Catalogue of Microorganisms (GCM) 10K type strain sequencing project: providing services to taxonomists for standard genome sequencing and annotation.</title>
        <authorList>
            <consortium name="The Broad Institute Genomics Platform"/>
            <consortium name="The Broad Institute Genome Sequencing Center for Infectious Disease"/>
            <person name="Wu L."/>
            <person name="Ma J."/>
        </authorList>
    </citation>
    <scope>NUCLEOTIDE SEQUENCE [LARGE SCALE GENOMIC DNA]</scope>
    <source>
        <strain evidence="4 5">JCM 14942</strain>
    </source>
</reference>
<dbReference type="RefSeq" id="WP_141005625.1">
    <property type="nucleotide sequence ID" value="NZ_BAAAOR010000041.1"/>
</dbReference>
<dbReference type="PANTHER" id="PTHR42804:SF1">
    <property type="entry name" value="ALDEHYDE DEHYDROGENASE-RELATED"/>
    <property type="match status" value="1"/>
</dbReference>
<dbReference type="InterPro" id="IPR016162">
    <property type="entry name" value="Ald_DH_N"/>
</dbReference>